<dbReference type="Gene3D" id="2.40.50.100">
    <property type="match status" value="1"/>
</dbReference>
<organism evidence="16">
    <name type="scientific">uncultured Acidimicrobiales bacterium</name>
    <dbReference type="NCBI Taxonomy" id="310071"/>
    <lineage>
        <taxon>Bacteria</taxon>
        <taxon>Bacillati</taxon>
        <taxon>Actinomycetota</taxon>
        <taxon>Acidimicrobiia</taxon>
        <taxon>Acidimicrobiales</taxon>
        <taxon>environmental samples</taxon>
    </lineage>
</organism>
<dbReference type="NCBIfam" id="NF001616">
    <property type="entry name" value="PRK00405.1"/>
    <property type="match status" value="1"/>
</dbReference>
<evidence type="ECO:0000256" key="1">
    <source>
        <dbReference type="ARBA" id="ARBA00022478"/>
    </source>
</evidence>
<evidence type="ECO:0000313" key="16">
    <source>
        <dbReference type="EMBL" id="CAA9230615.1"/>
    </source>
</evidence>
<dbReference type="FunFam" id="3.90.1800.10:FF:000001">
    <property type="entry name" value="DNA-directed RNA polymerase subunit beta"/>
    <property type="match status" value="1"/>
</dbReference>
<feature type="domain" description="RNA polymerase Rpb2" evidence="14">
    <location>
        <begin position="407"/>
        <end position="475"/>
    </location>
</feature>
<dbReference type="GO" id="GO:0000428">
    <property type="term" value="C:DNA-directed RNA polymerase complex"/>
    <property type="evidence" value="ECO:0007669"/>
    <property type="project" value="UniProtKB-KW"/>
</dbReference>
<evidence type="ECO:0000256" key="6">
    <source>
        <dbReference type="HAMAP-Rule" id="MF_01321"/>
    </source>
</evidence>
<comment type="similarity">
    <text evidence="6 7">Belongs to the RNA polymerase beta chain family.</text>
</comment>
<dbReference type="Pfam" id="PF04560">
    <property type="entry name" value="RNA_pol_Rpb2_7"/>
    <property type="match status" value="1"/>
</dbReference>
<evidence type="ECO:0000259" key="10">
    <source>
        <dbReference type="Pfam" id="PF00562"/>
    </source>
</evidence>
<feature type="domain" description="DNA-directed RNA polymerase beta subunit external 1" evidence="15">
    <location>
        <begin position="485"/>
        <end position="568"/>
    </location>
</feature>
<dbReference type="GO" id="GO:0003899">
    <property type="term" value="F:DNA-directed RNA polymerase activity"/>
    <property type="evidence" value="ECO:0007669"/>
    <property type="project" value="UniProtKB-UniRule"/>
</dbReference>
<dbReference type="EMBL" id="CADCTB010000077">
    <property type="protein sequence ID" value="CAA9230615.1"/>
    <property type="molecule type" value="Genomic_DNA"/>
</dbReference>
<dbReference type="InterPro" id="IPR037034">
    <property type="entry name" value="RNA_pol_Rpb2_2_sf"/>
</dbReference>
<dbReference type="GO" id="GO:0003677">
    <property type="term" value="F:DNA binding"/>
    <property type="evidence" value="ECO:0007669"/>
    <property type="project" value="UniProtKB-UniRule"/>
</dbReference>
<dbReference type="Pfam" id="PF00562">
    <property type="entry name" value="RNA_pol_Rpb2_6"/>
    <property type="match status" value="1"/>
</dbReference>
<feature type="domain" description="DNA-directed RNA polymerase subunit 2 hybrid-binding" evidence="10">
    <location>
        <begin position="636"/>
        <end position="1070"/>
    </location>
</feature>
<dbReference type="InterPro" id="IPR007645">
    <property type="entry name" value="RNA_pol_Rpb2_3"/>
</dbReference>
<keyword evidence="3 6" id="KW-0548">Nucleotidyltransferase</keyword>
<dbReference type="Gene3D" id="2.40.50.150">
    <property type="match status" value="1"/>
</dbReference>
<accession>A0A6J4HR55</accession>
<dbReference type="InterPro" id="IPR015712">
    <property type="entry name" value="DNA-dir_RNA_pol_su2"/>
</dbReference>
<evidence type="ECO:0000256" key="3">
    <source>
        <dbReference type="ARBA" id="ARBA00022695"/>
    </source>
</evidence>
<evidence type="ECO:0000259" key="11">
    <source>
        <dbReference type="Pfam" id="PF04560"/>
    </source>
</evidence>
<dbReference type="PROSITE" id="PS01166">
    <property type="entry name" value="RNA_POL_BETA"/>
    <property type="match status" value="1"/>
</dbReference>
<evidence type="ECO:0000256" key="4">
    <source>
        <dbReference type="ARBA" id="ARBA00023163"/>
    </source>
</evidence>
<comment type="function">
    <text evidence="6 8">DNA-dependent RNA polymerase catalyzes the transcription of DNA into RNA using the four ribonucleoside triphosphates as substrates.</text>
</comment>
<dbReference type="EC" id="2.7.7.6" evidence="6 8"/>
<dbReference type="InterPro" id="IPR007644">
    <property type="entry name" value="RNA_pol_bsu_protrusion"/>
</dbReference>
<evidence type="ECO:0000259" key="14">
    <source>
        <dbReference type="Pfam" id="PF04565"/>
    </source>
</evidence>
<dbReference type="Gene3D" id="3.90.1110.10">
    <property type="entry name" value="RNA polymerase Rpb2, domain 2"/>
    <property type="match status" value="1"/>
</dbReference>
<dbReference type="GO" id="GO:0006351">
    <property type="term" value="P:DNA-templated transcription"/>
    <property type="evidence" value="ECO:0007669"/>
    <property type="project" value="UniProtKB-UniRule"/>
</dbReference>
<evidence type="ECO:0000259" key="15">
    <source>
        <dbReference type="Pfam" id="PF10385"/>
    </source>
</evidence>
<dbReference type="InterPro" id="IPR007642">
    <property type="entry name" value="RNA_pol_Rpb2_2"/>
</dbReference>
<evidence type="ECO:0000256" key="8">
    <source>
        <dbReference type="RuleBase" id="RU363031"/>
    </source>
</evidence>
<name>A0A6J4HR55_9ACTN</name>
<dbReference type="InterPro" id="IPR042107">
    <property type="entry name" value="DNA-dir_RNA_pol_bsu_ext_1_sf"/>
</dbReference>
<dbReference type="InterPro" id="IPR007121">
    <property type="entry name" value="RNA_pol_bsu_CS"/>
</dbReference>
<dbReference type="InterPro" id="IPR014724">
    <property type="entry name" value="RNA_pol_RPB2_OB-fold"/>
</dbReference>
<feature type="domain" description="RNA polymerase beta subunit protrusion" evidence="13">
    <location>
        <begin position="74"/>
        <end position="392"/>
    </location>
</feature>
<feature type="domain" description="RNA polymerase Rpb2" evidence="12">
    <location>
        <begin position="141"/>
        <end position="348"/>
    </location>
</feature>
<dbReference type="AlphaFoldDB" id="A0A6J4HR55"/>
<dbReference type="InterPro" id="IPR007641">
    <property type="entry name" value="RNA_pol_Rpb2_7"/>
</dbReference>
<dbReference type="InterPro" id="IPR010243">
    <property type="entry name" value="RNA_pol_bsu_bac"/>
</dbReference>
<comment type="subunit">
    <text evidence="6 8">The RNAP catalytic core consists of 2 alpha, 1 beta, 1 beta' and 1 omega subunit. When a sigma factor is associated with the core the holoenzyme is formed, which can initiate transcription.</text>
</comment>
<dbReference type="HAMAP" id="MF_01321">
    <property type="entry name" value="RNApol_bact_RpoB"/>
    <property type="match status" value="1"/>
</dbReference>
<evidence type="ECO:0000256" key="5">
    <source>
        <dbReference type="ARBA" id="ARBA00048552"/>
    </source>
</evidence>
<keyword evidence="4 6" id="KW-0804">Transcription</keyword>
<evidence type="ECO:0000259" key="12">
    <source>
        <dbReference type="Pfam" id="PF04561"/>
    </source>
</evidence>
<dbReference type="Pfam" id="PF10385">
    <property type="entry name" value="RNA_pol_Rpb2_45"/>
    <property type="match status" value="1"/>
</dbReference>
<dbReference type="Gene3D" id="2.30.150.10">
    <property type="entry name" value="DNA-directed RNA polymerase, beta subunit, external 1 domain"/>
    <property type="match status" value="1"/>
</dbReference>
<keyword evidence="1 6" id="KW-0240">DNA-directed RNA polymerase</keyword>
<dbReference type="SUPFAM" id="SSF64484">
    <property type="entry name" value="beta and beta-prime subunits of DNA dependent RNA-polymerase"/>
    <property type="match status" value="1"/>
</dbReference>
<comment type="catalytic activity">
    <reaction evidence="5 6 8">
        <text>RNA(n) + a ribonucleoside 5'-triphosphate = RNA(n+1) + diphosphate</text>
        <dbReference type="Rhea" id="RHEA:21248"/>
        <dbReference type="Rhea" id="RHEA-COMP:14527"/>
        <dbReference type="Rhea" id="RHEA-COMP:17342"/>
        <dbReference type="ChEBI" id="CHEBI:33019"/>
        <dbReference type="ChEBI" id="CHEBI:61557"/>
        <dbReference type="ChEBI" id="CHEBI:140395"/>
        <dbReference type="EC" id="2.7.7.6"/>
    </reaction>
</comment>
<protein>
    <recommendedName>
        <fullName evidence="6 8">DNA-directed RNA polymerase subunit beta</fullName>
        <shortName evidence="6">RNAP subunit beta</shortName>
        <ecNumber evidence="6 8">2.7.7.6</ecNumber>
    </recommendedName>
    <alternativeName>
        <fullName evidence="6">RNA polymerase subunit beta</fullName>
    </alternativeName>
    <alternativeName>
        <fullName evidence="6">Transcriptase subunit beta</fullName>
    </alternativeName>
</protein>
<feature type="domain" description="RNA polymerase Rpb2" evidence="11">
    <location>
        <begin position="1072"/>
        <end position="1146"/>
    </location>
</feature>
<dbReference type="InterPro" id="IPR037033">
    <property type="entry name" value="DNA-dir_RNAP_su2_hyb_sf"/>
</dbReference>
<evidence type="ECO:0000256" key="9">
    <source>
        <dbReference type="SAM" id="MobiDB-lite"/>
    </source>
</evidence>
<reference evidence="16" key="1">
    <citation type="submission" date="2020-02" db="EMBL/GenBank/DDBJ databases">
        <authorList>
            <person name="Meier V. D."/>
        </authorList>
    </citation>
    <scope>NUCLEOTIDE SEQUENCE</scope>
    <source>
        <strain evidence="16">AVDCRST_MAG10</strain>
    </source>
</reference>
<dbReference type="Gene3D" id="3.90.1800.10">
    <property type="entry name" value="RNA polymerase alpha subunit dimerisation domain"/>
    <property type="match status" value="1"/>
</dbReference>
<feature type="region of interest" description="Disordered" evidence="9">
    <location>
        <begin position="1169"/>
        <end position="1195"/>
    </location>
</feature>
<evidence type="ECO:0000256" key="2">
    <source>
        <dbReference type="ARBA" id="ARBA00022679"/>
    </source>
</evidence>
<dbReference type="InterPro" id="IPR019462">
    <property type="entry name" value="DNA-dir_RNA_pol_bsu_external_1"/>
</dbReference>
<dbReference type="Pfam" id="PF04561">
    <property type="entry name" value="RNA_pol_Rpb2_2"/>
    <property type="match status" value="1"/>
</dbReference>
<dbReference type="InterPro" id="IPR007120">
    <property type="entry name" value="DNA-dir_RNAP_su2_dom"/>
</dbReference>
<dbReference type="PANTHER" id="PTHR20856">
    <property type="entry name" value="DNA-DIRECTED RNA POLYMERASE I SUBUNIT 2"/>
    <property type="match status" value="1"/>
</dbReference>
<dbReference type="Gene3D" id="3.90.1100.10">
    <property type="match status" value="1"/>
</dbReference>
<feature type="compositionally biased region" description="Basic and acidic residues" evidence="9">
    <location>
        <begin position="1174"/>
        <end position="1195"/>
    </location>
</feature>
<keyword evidence="2 6" id="KW-0808">Transferase</keyword>
<dbReference type="Pfam" id="PF04563">
    <property type="entry name" value="RNA_pol_Rpb2_1"/>
    <property type="match status" value="1"/>
</dbReference>
<dbReference type="GO" id="GO:0032549">
    <property type="term" value="F:ribonucleoside binding"/>
    <property type="evidence" value="ECO:0007669"/>
    <property type="project" value="InterPro"/>
</dbReference>
<dbReference type="Gene3D" id="2.40.270.10">
    <property type="entry name" value="DNA-directed RNA polymerase, subunit 2, domain 6"/>
    <property type="match status" value="1"/>
</dbReference>
<gene>
    <name evidence="6" type="primary">rpoB</name>
    <name evidence="16" type="ORF">AVDCRST_MAG10-1145</name>
</gene>
<dbReference type="NCBIfam" id="TIGR02013">
    <property type="entry name" value="rpoB"/>
    <property type="match status" value="1"/>
</dbReference>
<dbReference type="Pfam" id="PF04565">
    <property type="entry name" value="RNA_pol_Rpb2_3"/>
    <property type="match status" value="1"/>
</dbReference>
<dbReference type="CDD" id="cd00653">
    <property type="entry name" value="RNA_pol_B_RPB2"/>
    <property type="match status" value="1"/>
</dbReference>
<proteinExistence type="inferred from homology"/>
<evidence type="ECO:0000259" key="13">
    <source>
        <dbReference type="Pfam" id="PF04563"/>
    </source>
</evidence>
<sequence>MPTRPAPRERFSFSNLDEVLALPDLIAVQRDSFKWFLDRGMSETFRDISPIEDFTGQLRLELEFDADDPDLRPPPKFTVEECKEKDMTFSAPIFVRARFMNATTGEIKEQTVFMGDFPMMTDKGTFIINGTERVVVSQLVRSPGVIFQPGRDAKTIATATIHPYRGEWIEFDIEQKPGKDVTAGTRVARKRRLSLFVLLRALGYDQEAHPGFLERFVNHFDFLEGQWEKEKDLAPTREEALVEIYKRARPGEPPQVEAARAYFENAFFNPKRYDLTRVGRYKLNRKLGPEIEKVAELLNIDLERPGQSQFVLSPSEILAATTYLLHLAAGEEGYRLDDQDHFANRRIRSVGELIQNQVRIGLSRMERVVRERMTTQDVEAITPQTLINIRPVVAAIKEFFGTSQLSQFMGQTNPLDGLTHKRRLSALGPGGLSRERAGFEVRDVHTSHYGRMCPIETPEGPNIGLIGSLATYARVNDFGFIETPYRKVVDGQLTDDIRYLAADEEEEHVIAQANATLDDAGQFVGDRVLVRRGPQGAGVRIGAGGTSYGTTSEIDYVPPSEVDLMDVSPKQIVSVATAMIPFLEHDDANRALMGANMQRQAVSLVRAEAPYIGTGIEKRAARDAGDVVLAEGDGEIVEVTGDHIVVQYVDGQTDRDGRTLGRKFYRLAKFRRSNQGTCINQKPLVDEGQTVALGDVLADGPSTHQGDLALGKNLLVAFMPWEGYNFEDAIILSERLVRDDVLTSIHIEAHEVDARDTKLGAEEITRDIPNLSDDILKDLDERGIIRIGAEVGPGDVLVGKVTPKGETELTPEERLLRAIFGEKAREVRDTSLKVPHGETGKVIDVKVFSREEQHELAPGVNQLVRVYVAQKRKISEGDKLAGRHGNKGVISKILPIEDMPHLADGTPVDIILNPLGVPSRMNVGQVLECHLGYAARYGWDGADNGTRTSTTATKTRPVTDPAVWVSSPVFDGAHWDEEGDAGSGRHPTIQQILTQHLHADSAVPDGPRLVQADGKQTLYNGRTGEPYDRPVTVGFVYILKLLHLVDDKIHARSTGPYSMITQQPLGGKAQFGGQRFGEMEVWALEAYGAAYALQELLTIKSDDVLGRVKVYEAIVKGENIPEPGIPESFKVLIKEMQSLCLNVEVLSTTGEEIEMRELDEDVFRTAEELGIDLSRPERGSDEEDARRAAERSSRL</sequence>
<evidence type="ECO:0000256" key="7">
    <source>
        <dbReference type="RuleBase" id="RU000434"/>
    </source>
</evidence>